<name>A0AA47N130_MERPO</name>
<dbReference type="PROSITE" id="PS50835">
    <property type="entry name" value="IG_LIKE"/>
    <property type="match status" value="2"/>
</dbReference>
<dbReference type="EMBL" id="JAOPHQ010001487">
    <property type="protein sequence ID" value="KAK0150433.1"/>
    <property type="molecule type" value="Genomic_DNA"/>
</dbReference>
<dbReference type="GO" id="GO:0071222">
    <property type="term" value="P:cellular response to lipopolysaccharide"/>
    <property type="evidence" value="ECO:0007669"/>
    <property type="project" value="TreeGrafter"/>
</dbReference>
<dbReference type="GO" id="GO:0031295">
    <property type="term" value="P:T cell costimulation"/>
    <property type="evidence" value="ECO:0007669"/>
    <property type="project" value="TreeGrafter"/>
</dbReference>
<evidence type="ECO:0000256" key="11">
    <source>
        <dbReference type="SAM" id="SignalP"/>
    </source>
</evidence>
<protein>
    <submittedName>
        <fullName evidence="13">Butyrophilin-like protein 2</fullName>
    </submittedName>
</protein>
<evidence type="ECO:0000259" key="12">
    <source>
        <dbReference type="PROSITE" id="PS50835"/>
    </source>
</evidence>
<dbReference type="InterPro" id="IPR051713">
    <property type="entry name" value="T-cell_Activation_Regulation"/>
</dbReference>
<keyword evidence="4 11" id="KW-0732">Signal</keyword>
<evidence type="ECO:0000313" key="13">
    <source>
        <dbReference type="EMBL" id="KAK0150433.1"/>
    </source>
</evidence>
<evidence type="ECO:0000256" key="1">
    <source>
        <dbReference type="ARBA" id="ARBA00004251"/>
    </source>
</evidence>
<keyword evidence="8" id="KW-0675">Receptor</keyword>
<comment type="subcellular location">
    <subcellularLocation>
        <location evidence="1">Cell membrane</location>
        <topology evidence="1">Single-pass type I membrane protein</topology>
    </subcellularLocation>
</comment>
<evidence type="ECO:0000313" key="14">
    <source>
        <dbReference type="Proteomes" id="UP001174136"/>
    </source>
</evidence>
<evidence type="ECO:0000256" key="5">
    <source>
        <dbReference type="ARBA" id="ARBA00022989"/>
    </source>
</evidence>
<evidence type="ECO:0000256" key="2">
    <source>
        <dbReference type="ARBA" id="ARBA00022475"/>
    </source>
</evidence>
<dbReference type="GO" id="GO:0006955">
    <property type="term" value="P:immune response"/>
    <property type="evidence" value="ECO:0007669"/>
    <property type="project" value="TreeGrafter"/>
</dbReference>
<accession>A0AA47N130</accession>
<dbReference type="Gene3D" id="2.60.40.10">
    <property type="entry name" value="Immunoglobulins"/>
    <property type="match status" value="4"/>
</dbReference>
<evidence type="ECO:0000256" key="6">
    <source>
        <dbReference type="ARBA" id="ARBA00023136"/>
    </source>
</evidence>
<dbReference type="GO" id="GO:0009897">
    <property type="term" value="C:external side of plasma membrane"/>
    <property type="evidence" value="ECO:0007669"/>
    <property type="project" value="TreeGrafter"/>
</dbReference>
<evidence type="ECO:0000256" key="3">
    <source>
        <dbReference type="ARBA" id="ARBA00022692"/>
    </source>
</evidence>
<dbReference type="InterPro" id="IPR036179">
    <property type="entry name" value="Ig-like_dom_sf"/>
</dbReference>
<dbReference type="GO" id="GO:0042130">
    <property type="term" value="P:negative regulation of T cell proliferation"/>
    <property type="evidence" value="ECO:0007669"/>
    <property type="project" value="TreeGrafter"/>
</dbReference>
<dbReference type="GO" id="GO:0042102">
    <property type="term" value="P:positive regulation of T cell proliferation"/>
    <property type="evidence" value="ECO:0007669"/>
    <property type="project" value="TreeGrafter"/>
</dbReference>
<keyword evidence="2" id="KW-1003">Cell membrane</keyword>
<keyword evidence="3" id="KW-0812">Transmembrane</keyword>
<feature type="domain" description="Ig-like" evidence="12">
    <location>
        <begin position="128"/>
        <end position="209"/>
    </location>
</feature>
<organism evidence="13 14">
    <name type="scientific">Merluccius polli</name>
    <name type="common">Benguela hake</name>
    <name type="synonym">Merluccius cadenati</name>
    <dbReference type="NCBI Taxonomy" id="89951"/>
    <lineage>
        <taxon>Eukaryota</taxon>
        <taxon>Metazoa</taxon>
        <taxon>Chordata</taxon>
        <taxon>Craniata</taxon>
        <taxon>Vertebrata</taxon>
        <taxon>Euteleostomi</taxon>
        <taxon>Actinopterygii</taxon>
        <taxon>Neopterygii</taxon>
        <taxon>Teleostei</taxon>
        <taxon>Neoteleostei</taxon>
        <taxon>Acanthomorphata</taxon>
        <taxon>Zeiogadaria</taxon>
        <taxon>Gadariae</taxon>
        <taxon>Gadiformes</taxon>
        <taxon>Gadoidei</taxon>
        <taxon>Merlucciidae</taxon>
        <taxon>Merluccius</taxon>
    </lineage>
</organism>
<dbReference type="GO" id="GO:0007166">
    <property type="term" value="P:cell surface receptor signaling pathway"/>
    <property type="evidence" value="ECO:0007669"/>
    <property type="project" value="TreeGrafter"/>
</dbReference>
<proteinExistence type="predicted"/>
<dbReference type="AlphaFoldDB" id="A0AA47N130"/>
<gene>
    <name evidence="13" type="primary">Btnl2</name>
    <name evidence="13" type="ORF">N1851_008464</name>
</gene>
<dbReference type="InterPro" id="IPR007110">
    <property type="entry name" value="Ig-like_dom"/>
</dbReference>
<dbReference type="SMART" id="SM00409">
    <property type="entry name" value="IG"/>
    <property type="match status" value="2"/>
</dbReference>
<dbReference type="PANTHER" id="PTHR25466">
    <property type="entry name" value="T-LYMPHOCYTE ACTIVATION ANTIGEN"/>
    <property type="match status" value="1"/>
</dbReference>
<keyword evidence="6" id="KW-0472">Membrane</keyword>
<keyword evidence="7" id="KW-1015">Disulfide bond</keyword>
<feature type="domain" description="Ig-like" evidence="12">
    <location>
        <begin position="335"/>
        <end position="405"/>
    </location>
</feature>
<evidence type="ECO:0000256" key="10">
    <source>
        <dbReference type="ARBA" id="ARBA00023319"/>
    </source>
</evidence>
<dbReference type="InterPro" id="IPR003599">
    <property type="entry name" value="Ig_sub"/>
</dbReference>
<dbReference type="SUPFAM" id="SSF48726">
    <property type="entry name" value="Immunoglobulin"/>
    <property type="match status" value="1"/>
</dbReference>
<sequence length="445" mass="49399">MKTLFILLGFSFFAKGFTDYTVTGVVKGSVKFICDSDKQRELKYLSFQGSNDFEIVFLNGWHSSKPIKHTRPETTSVNHTERTISMWDLKVSDEGKYKCIISYLKDSSDGTTEHTIINLKMTANHSAPTITHRNCEKVGEGYCTLTCTAIGVFPVSKIAWDVPLVLEQRWTEVNHSDTVVQDINTLLYNISSTANFSCPAELQQNTSCSVGGVSSVKTPVCQQHNGFTDYTVTGVVKGSVEFICHSGKQRELKYLSFQGGKDFKIFLNGWHSSKSFKPTRPETTSVNHTERTISMWDLEVSDEGRYTCIISYKDSLDGTTEDTIIHLKMTANSAPTITHRNCEKVGEGYCTLTCTAIGVFPVSKIAWDVPLVLEQRWTEVNHSDTVVQDINTLLYNISSTANFSCPGELQQNTSCSVGGVSSVKTPVCQQHNGKYNLGKRANGLS</sequence>
<feature type="signal peptide" evidence="11">
    <location>
        <begin position="1"/>
        <end position="16"/>
    </location>
</feature>
<keyword evidence="10" id="KW-0393">Immunoglobulin domain</keyword>
<dbReference type="InterPro" id="IPR013783">
    <property type="entry name" value="Ig-like_fold"/>
</dbReference>
<keyword evidence="14" id="KW-1185">Reference proteome</keyword>
<keyword evidence="9" id="KW-0325">Glycoprotein</keyword>
<evidence type="ECO:0000256" key="9">
    <source>
        <dbReference type="ARBA" id="ARBA00023180"/>
    </source>
</evidence>
<feature type="chain" id="PRO_5041272945" evidence="11">
    <location>
        <begin position="17"/>
        <end position="445"/>
    </location>
</feature>
<dbReference type="PANTHER" id="PTHR25466:SF2">
    <property type="entry name" value="T-LYMPHOCYTE ACTIVATION ANTIGEN CD86"/>
    <property type="match status" value="1"/>
</dbReference>
<dbReference type="Proteomes" id="UP001174136">
    <property type="component" value="Unassembled WGS sequence"/>
</dbReference>
<comment type="caution">
    <text evidence="13">The sequence shown here is derived from an EMBL/GenBank/DDBJ whole genome shotgun (WGS) entry which is preliminary data.</text>
</comment>
<evidence type="ECO:0000256" key="7">
    <source>
        <dbReference type="ARBA" id="ARBA00023157"/>
    </source>
</evidence>
<reference evidence="13" key="1">
    <citation type="journal article" date="2023" name="Front. Mar. Sci.">
        <title>A new Merluccius polli reference genome to investigate the effects of global change in West African waters.</title>
        <authorList>
            <person name="Mateo J.L."/>
            <person name="Blanco-Fernandez C."/>
            <person name="Garcia-Vazquez E."/>
            <person name="Machado-Schiaffino G."/>
        </authorList>
    </citation>
    <scope>NUCLEOTIDE SEQUENCE</scope>
    <source>
        <strain evidence="13">C29</strain>
        <tissue evidence="13">Fin</tissue>
    </source>
</reference>
<evidence type="ECO:0000256" key="8">
    <source>
        <dbReference type="ARBA" id="ARBA00023170"/>
    </source>
</evidence>
<evidence type="ECO:0000256" key="4">
    <source>
        <dbReference type="ARBA" id="ARBA00022729"/>
    </source>
</evidence>
<keyword evidence="5" id="KW-1133">Transmembrane helix</keyword>